<dbReference type="AlphaFoldDB" id="A0A1Y4LZF4"/>
<dbReference type="InterPro" id="IPR002500">
    <property type="entry name" value="PAPS_reduct_dom"/>
</dbReference>
<dbReference type="GO" id="GO:0016740">
    <property type="term" value="F:transferase activity"/>
    <property type="evidence" value="ECO:0007669"/>
    <property type="project" value="UniProtKB-KW"/>
</dbReference>
<evidence type="ECO:0000313" key="2">
    <source>
        <dbReference type="EMBL" id="OUP59772.1"/>
    </source>
</evidence>
<dbReference type="EMBL" id="NFKL01000005">
    <property type="protein sequence ID" value="OUP59772.1"/>
    <property type="molecule type" value="Genomic_DNA"/>
</dbReference>
<dbReference type="PANTHER" id="PTHR43196:SF2">
    <property type="entry name" value="PHOSPHOADENOSINE PHOSPHOSULFATE REDUCTASE"/>
    <property type="match status" value="1"/>
</dbReference>
<dbReference type="SUPFAM" id="SSF52402">
    <property type="entry name" value="Adenine nucleotide alpha hydrolases-like"/>
    <property type="match status" value="1"/>
</dbReference>
<dbReference type="NCBIfam" id="TIGR03183">
    <property type="entry name" value="DNA_S_dndC"/>
    <property type="match status" value="1"/>
</dbReference>
<dbReference type="Pfam" id="PF01507">
    <property type="entry name" value="PAPS_reduct"/>
    <property type="match status" value="1"/>
</dbReference>
<name>A0A1Y4LZF4_9FIRM</name>
<dbReference type="PANTHER" id="PTHR43196">
    <property type="entry name" value="SULFATE ADENYLYLTRANSFERASE SUBUNIT 2"/>
    <property type="match status" value="1"/>
</dbReference>
<dbReference type="InterPro" id="IPR014729">
    <property type="entry name" value="Rossmann-like_a/b/a_fold"/>
</dbReference>
<reference evidence="3" key="1">
    <citation type="submission" date="2017-04" db="EMBL/GenBank/DDBJ databases">
        <title>Function of individual gut microbiota members based on whole genome sequencing of pure cultures obtained from chicken caecum.</title>
        <authorList>
            <person name="Medvecky M."/>
            <person name="Cejkova D."/>
            <person name="Polansky O."/>
            <person name="Karasova D."/>
            <person name="Kubasova T."/>
            <person name="Cizek A."/>
            <person name="Rychlik I."/>
        </authorList>
    </citation>
    <scope>NUCLEOTIDE SEQUENCE [LARGE SCALE GENOMIC DNA]</scope>
    <source>
        <strain evidence="3">An179</strain>
    </source>
</reference>
<dbReference type="InterPro" id="IPR017598">
    <property type="entry name" value="SulphurTrfase_DndC"/>
</dbReference>
<evidence type="ECO:0000259" key="1">
    <source>
        <dbReference type="Pfam" id="PF01507"/>
    </source>
</evidence>
<evidence type="ECO:0000313" key="3">
    <source>
        <dbReference type="Proteomes" id="UP000195326"/>
    </source>
</evidence>
<proteinExistence type="predicted"/>
<feature type="domain" description="Phosphoadenosine phosphosulphate reductase" evidence="1">
    <location>
        <begin position="16"/>
        <end position="199"/>
    </location>
</feature>
<dbReference type="InterPro" id="IPR050128">
    <property type="entry name" value="Sulfate_adenylyltrnsfr_sub2"/>
</dbReference>
<accession>A0A1Y4LZF4</accession>
<protein>
    <submittedName>
        <fullName evidence="2">Sulfurtransferase DndC</fullName>
    </submittedName>
</protein>
<dbReference type="Gene3D" id="3.40.50.620">
    <property type="entry name" value="HUPs"/>
    <property type="match status" value="1"/>
</dbReference>
<sequence length="449" mass="52187">MEQMALVYKHDSRPWMIGYSGGKDSTLLCQLTFEMLESLAPEERKKKVYIVTSDTMVENPVVRRYMHNMSAAINAASIKKQLNIESHIIYPEVKNRFWSLVIGLGYPTPEAPGFRWCTDRLKILPSNAFTYNVIRKDGEIVILLGVRKAESSTRSKSITSREIEGKILTPHDSISKAYIYSPLSEIENKDVWEYLLKNDGQSAWGTDNRYLFSLYQGEEMGEEQSVVGEVNKDKIAITGNSRFGCWCCTMVKEDKSLKNFIDHGSTELIPLREYRNWLVELRRTPEARDYRRRNGAVYLMKNGEFGRGPFTLETRKEMLRRLLQLQKSSGFELISVEELKFIDKVWEQEGDLTCRAVVDIYFEVMGERLPWDQYKKAKYDHETLGTIHDLCEKHDVPFDLMSRLMSAVDNSKLYTRSSETAKEVEKVLNQGWLHFDRIREELENDITED</sequence>
<comment type="caution">
    <text evidence="2">The sequence shown here is derived from an EMBL/GenBank/DDBJ whole genome shotgun (WGS) entry which is preliminary data.</text>
</comment>
<dbReference type="Proteomes" id="UP000195326">
    <property type="component" value="Unassembled WGS sequence"/>
</dbReference>
<gene>
    <name evidence="2" type="ORF">B5F15_04920</name>
</gene>
<organism evidence="2 3">
    <name type="scientific">Butyricicoccus pullicaecorum</name>
    <dbReference type="NCBI Taxonomy" id="501571"/>
    <lineage>
        <taxon>Bacteria</taxon>
        <taxon>Bacillati</taxon>
        <taxon>Bacillota</taxon>
        <taxon>Clostridia</taxon>
        <taxon>Eubacteriales</taxon>
        <taxon>Butyricicoccaceae</taxon>
        <taxon>Butyricicoccus</taxon>
    </lineage>
</organism>
<keyword evidence="2" id="KW-0808">Transferase</keyword>